<keyword evidence="8" id="KW-0812">Transmembrane</keyword>
<dbReference type="InterPro" id="IPR050351">
    <property type="entry name" value="BphY/WalK/GraS-like"/>
</dbReference>
<dbReference type="AlphaFoldDB" id="A0A0A2MFA3"/>
<dbReference type="InterPro" id="IPR005467">
    <property type="entry name" value="His_kinase_dom"/>
</dbReference>
<dbReference type="InterPro" id="IPR036097">
    <property type="entry name" value="HisK_dim/P_sf"/>
</dbReference>
<dbReference type="PROSITE" id="PS50109">
    <property type="entry name" value="HIS_KIN"/>
    <property type="match status" value="1"/>
</dbReference>
<comment type="catalytic activity">
    <reaction evidence="1">
        <text>ATP + protein L-histidine = ADP + protein N-phospho-L-histidine.</text>
        <dbReference type="EC" id="2.7.13.3"/>
    </reaction>
</comment>
<keyword evidence="8" id="KW-1133">Transmembrane helix</keyword>
<dbReference type="PANTHER" id="PTHR42878:SF7">
    <property type="entry name" value="SENSOR HISTIDINE KINASE GLRK"/>
    <property type="match status" value="1"/>
</dbReference>
<dbReference type="GO" id="GO:0007234">
    <property type="term" value="P:osmosensory signaling via phosphorelay pathway"/>
    <property type="evidence" value="ECO:0007669"/>
    <property type="project" value="TreeGrafter"/>
</dbReference>
<dbReference type="InterPro" id="IPR003594">
    <property type="entry name" value="HATPase_dom"/>
</dbReference>
<reference evidence="10 11" key="1">
    <citation type="submission" date="2013-09" db="EMBL/GenBank/DDBJ databases">
        <authorList>
            <person name="Zeng Z."/>
            <person name="Chen C."/>
        </authorList>
    </citation>
    <scope>NUCLEOTIDE SEQUENCE [LARGE SCALE GENOMIC DNA]</scope>
    <source>
        <strain evidence="10 11">WB 4.1-42</strain>
    </source>
</reference>
<evidence type="ECO:0000259" key="9">
    <source>
        <dbReference type="PROSITE" id="PS50109"/>
    </source>
</evidence>
<organism evidence="10 11">
    <name type="scientific">Flavobacterium subsaxonicum WB 4.1-42 = DSM 21790</name>
    <dbReference type="NCBI Taxonomy" id="1121898"/>
    <lineage>
        <taxon>Bacteria</taxon>
        <taxon>Pseudomonadati</taxon>
        <taxon>Bacteroidota</taxon>
        <taxon>Flavobacteriia</taxon>
        <taxon>Flavobacteriales</taxon>
        <taxon>Flavobacteriaceae</taxon>
        <taxon>Flavobacterium</taxon>
    </lineage>
</organism>
<dbReference type="Pfam" id="PF02518">
    <property type="entry name" value="HATPase_c"/>
    <property type="match status" value="1"/>
</dbReference>
<proteinExistence type="predicted"/>
<evidence type="ECO:0000313" key="11">
    <source>
        <dbReference type="Proteomes" id="UP000030111"/>
    </source>
</evidence>
<dbReference type="STRING" id="1121898.GCA_000422725_01387"/>
<comment type="caution">
    <text evidence="10">The sequence shown here is derived from an EMBL/GenBank/DDBJ whole genome shotgun (WGS) entry which is preliminary data.</text>
</comment>
<dbReference type="InterPro" id="IPR003661">
    <property type="entry name" value="HisK_dim/P_dom"/>
</dbReference>
<dbReference type="EC" id="2.7.13.3" evidence="2"/>
<dbReference type="SMART" id="SM00387">
    <property type="entry name" value="HATPase_c"/>
    <property type="match status" value="1"/>
</dbReference>
<dbReference type="Gene3D" id="3.30.565.10">
    <property type="entry name" value="Histidine kinase-like ATPase, C-terminal domain"/>
    <property type="match status" value="1"/>
</dbReference>
<evidence type="ECO:0000256" key="8">
    <source>
        <dbReference type="SAM" id="Phobius"/>
    </source>
</evidence>
<dbReference type="Proteomes" id="UP000030111">
    <property type="component" value="Unassembled WGS sequence"/>
</dbReference>
<evidence type="ECO:0000256" key="2">
    <source>
        <dbReference type="ARBA" id="ARBA00012438"/>
    </source>
</evidence>
<dbReference type="InterPro" id="IPR036890">
    <property type="entry name" value="HATPase_C_sf"/>
</dbReference>
<dbReference type="Gene3D" id="1.25.40.10">
    <property type="entry name" value="Tetratricopeptide repeat domain"/>
    <property type="match status" value="1"/>
</dbReference>
<keyword evidence="11" id="KW-1185">Reference proteome</keyword>
<sequence length="672" mass="78068">MIIKKIFLFFILLAVVFKLNAQNKPVLDSLLDQVLVQKDIYSKTKTNISNGLRTYLIDNKKSKNTIKHNIQNYVKHRDSTQIAYVYLILNYSVSNFDPVYGQEFLLEGLRYISPKNKKGFVDFYGNIGADYAMMGMDVLALKNSLKALDYIKQYKLDKQDYKVQYIRRLLTTNIAQLYLEQKNVPLAIKYNNESILLNRKQPNEYGLKFLRIIEINLAAEIAHIQGNNALAKNYLLQSLSICRKLGEPEREIEVLIKLGNYDTDYNKKIDYHEEAYKIAKSIKYPNTYSISSYLKLTDTYLTLVKNWAEFSGFGTKYNKNYYLLQAEQLLEATSNDIKIINSKKDLAETYLLYSQLKELQQNYAEAFSYSKKYHQLYDSIYSQENKNKLAALQNISEIESRDRQIELNQYNVKAKERQFLYLTIVLVLVCVIVIALFYQNRLRKKKNNELDKANRLKVQFFNILNHDLRSPLGELIQFLLLQQEAPDLLDQETKKRFEALSIQSARRLLSSMEDLLLWGKAQIENFKPNYENIYIKELFEDMNDIFENKNKVDIVWLTDGGLSLFTDINYLKTIMRNLTANAFKVLENTENAQITWRAQQIEGKIILSITDNGPGGTDEQFKALYDEKEAVGIKNGLGLHLVRDMAKAIEFEIIVKTIQGAGTTIILKSNKI</sequence>
<dbReference type="SUPFAM" id="SSF55874">
    <property type="entry name" value="ATPase domain of HSP90 chaperone/DNA topoisomerase II/histidine kinase"/>
    <property type="match status" value="1"/>
</dbReference>
<keyword evidence="4" id="KW-0547">Nucleotide-binding</keyword>
<evidence type="ECO:0000256" key="1">
    <source>
        <dbReference type="ARBA" id="ARBA00000085"/>
    </source>
</evidence>
<feature type="domain" description="Histidine kinase" evidence="9">
    <location>
        <begin position="463"/>
        <end position="672"/>
    </location>
</feature>
<evidence type="ECO:0000256" key="3">
    <source>
        <dbReference type="ARBA" id="ARBA00022679"/>
    </source>
</evidence>
<dbReference type="eggNOG" id="COG0642">
    <property type="taxonomic scope" value="Bacteria"/>
</dbReference>
<dbReference type="GO" id="GO:0000156">
    <property type="term" value="F:phosphorelay response regulator activity"/>
    <property type="evidence" value="ECO:0007669"/>
    <property type="project" value="TreeGrafter"/>
</dbReference>
<gene>
    <name evidence="10" type="ORF">Q766_20500</name>
</gene>
<feature type="transmembrane region" description="Helical" evidence="8">
    <location>
        <begin position="419"/>
        <end position="438"/>
    </location>
</feature>
<dbReference type="CDD" id="cd00082">
    <property type="entry name" value="HisKA"/>
    <property type="match status" value="1"/>
</dbReference>
<evidence type="ECO:0000256" key="4">
    <source>
        <dbReference type="ARBA" id="ARBA00022741"/>
    </source>
</evidence>
<dbReference type="RefSeq" id="WP_026990271.1">
    <property type="nucleotide sequence ID" value="NZ_AUGP01000017.1"/>
</dbReference>
<accession>A0A0A2MFA3</accession>
<dbReference type="Gene3D" id="1.10.287.130">
    <property type="match status" value="1"/>
</dbReference>
<dbReference type="GO" id="GO:0000155">
    <property type="term" value="F:phosphorelay sensor kinase activity"/>
    <property type="evidence" value="ECO:0007669"/>
    <property type="project" value="InterPro"/>
</dbReference>
<dbReference type="SUPFAM" id="SSF47384">
    <property type="entry name" value="Homodimeric domain of signal transducing histidine kinase"/>
    <property type="match status" value="1"/>
</dbReference>
<keyword evidence="7" id="KW-0902">Two-component regulatory system</keyword>
<keyword evidence="6" id="KW-0067">ATP-binding</keyword>
<protein>
    <recommendedName>
        <fullName evidence="2">histidine kinase</fullName>
        <ecNumber evidence="2">2.7.13.3</ecNumber>
    </recommendedName>
</protein>
<evidence type="ECO:0000256" key="7">
    <source>
        <dbReference type="ARBA" id="ARBA00023012"/>
    </source>
</evidence>
<keyword evidence="8" id="KW-0472">Membrane</keyword>
<dbReference type="EMBL" id="JRLY01000031">
    <property type="protein sequence ID" value="KGO90969.1"/>
    <property type="molecule type" value="Genomic_DNA"/>
</dbReference>
<keyword evidence="3" id="KW-0808">Transferase</keyword>
<dbReference type="InterPro" id="IPR011990">
    <property type="entry name" value="TPR-like_helical_dom_sf"/>
</dbReference>
<evidence type="ECO:0000313" key="10">
    <source>
        <dbReference type="EMBL" id="KGO90969.1"/>
    </source>
</evidence>
<evidence type="ECO:0000256" key="6">
    <source>
        <dbReference type="ARBA" id="ARBA00022840"/>
    </source>
</evidence>
<dbReference type="GO" id="GO:0005524">
    <property type="term" value="F:ATP binding"/>
    <property type="evidence" value="ECO:0007669"/>
    <property type="project" value="UniProtKB-KW"/>
</dbReference>
<dbReference type="PANTHER" id="PTHR42878">
    <property type="entry name" value="TWO-COMPONENT HISTIDINE KINASE"/>
    <property type="match status" value="1"/>
</dbReference>
<keyword evidence="5" id="KW-0418">Kinase</keyword>
<dbReference type="OrthoDB" id="9810447at2"/>
<evidence type="ECO:0000256" key="5">
    <source>
        <dbReference type="ARBA" id="ARBA00022777"/>
    </source>
</evidence>
<dbReference type="GO" id="GO:0030295">
    <property type="term" value="F:protein kinase activator activity"/>
    <property type="evidence" value="ECO:0007669"/>
    <property type="project" value="TreeGrafter"/>
</dbReference>
<name>A0A0A2MFA3_9FLAO</name>